<dbReference type="InterPro" id="IPR039420">
    <property type="entry name" value="WalR-like"/>
</dbReference>
<keyword evidence="2" id="KW-0597">Phosphoprotein</keyword>
<dbReference type="EMBL" id="LMWI01000002">
    <property type="protein sequence ID" value="KUJ44529.1"/>
    <property type="molecule type" value="Genomic_DNA"/>
</dbReference>
<feature type="modified residue" description="4-aspartylphosphate" evidence="2">
    <location>
        <position position="54"/>
    </location>
</feature>
<comment type="caution">
    <text evidence="4">The sequence shown here is derived from an EMBL/GenBank/DDBJ whole genome shotgun (WGS) entry which is preliminary data.</text>
</comment>
<keyword evidence="1" id="KW-0238">DNA-binding</keyword>
<dbReference type="AlphaFoldDB" id="A0A9X0LBZ2"/>
<sequence>MIRVLVAEDQNLIRGALVALMSLESDITVVAETERGDTILAEIEQHRPDVAVVDIDLPGMDGIVAAQRLKDAGSPVRILVLTSVGTPGNFDRAMQAGVAGFLVKDAPSDRLCRAIRDVYAGRRVIDIELADSSSASAGPAERPRPGPLTQRERGILAALHDGMPVAALRSVFGLSSATLQAHVVAAVSKTGAPDPHEAARVAYHKGWL</sequence>
<dbReference type="GO" id="GO:0003677">
    <property type="term" value="F:DNA binding"/>
    <property type="evidence" value="ECO:0007669"/>
    <property type="project" value="UniProtKB-KW"/>
</dbReference>
<feature type="domain" description="Response regulatory" evidence="3">
    <location>
        <begin position="3"/>
        <end position="119"/>
    </location>
</feature>
<dbReference type="SUPFAM" id="SSF52172">
    <property type="entry name" value="CheY-like"/>
    <property type="match status" value="1"/>
</dbReference>
<evidence type="ECO:0000256" key="1">
    <source>
        <dbReference type="ARBA" id="ARBA00023125"/>
    </source>
</evidence>
<dbReference type="InterPro" id="IPR001789">
    <property type="entry name" value="Sig_transdc_resp-reg_receiver"/>
</dbReference>
<dbReference type="SMART" id="SM00448">
    <property type="entry name" value="REC"/>
    <property type="match status" value="1"/>
</dbReference>
<dbReference type="PANTHER" id="PTHR43214">
    <property type="entry name" value="TWO-COMPONENT RESPONSE REGULATOR"/>
    <property type="match status" value="1"/>
</dbReference>
<proteinExistence type="predicted"/>
<protein>
    <recommendedName>
        <fullName evidence="3">Response regulatory domain-containing protein</fullName>
    </recommendedName>
</protein>
<gene>
    <name evidence="4" type="ORF">ADL17_15220</name>
</gene>
<dbReference type="PANTHER" id="PTHR43214:SF42">
    <property type="entry name" value="TRANSCRIPTIONAL REGULATORY PROTEIN DESR"/>
    <property type="match status" value="1"/>
</dbReference>
<dbReference type="InterPro" id="IPR000792">
    <property type="entry name" value="Tscrpt_reg_LuxR_C"/>
</dbReference>
<keyword evidence="5" id="KW-1185">Reference proteome</keyword>
<dbReference type="GO" id="GO:0000160">
    <property type="term" value="P:phosphorelay signal transduction system"/>
    <property type="evidence" value="ECO:0007669"/>
    <property type="project" value="InterPro"/>
</dbReference>
<dbReference type="Gene3D" id="3.40.50.2300">
    <property type="match status" value="1"/>
</dbReference>
<evidence type="ECO:0000256" key="2">
    <source>
        <dbReference type="PROSITE-ProRule" id="PRU00169"/>
    </source>
</evidence>
<dbReference type="GO" id="GO:0006355">
    <property type="term" value="P:regulation of DNA-templated transcription"/>
    <property type="evidence" value="ECO:0007669"/>
    <property type="project" value="InterPro"/>
</dbReference>
<organism evidence="4 5">
    <name type="scientific">Micromonospora maris</name>
    <dbReference type="NCBI Taxonomy" id="1003110"/>
    <lineage>
        <taxon>Bacteria</taxon>
        <taxon>Bacillati</taxon>
        <taxon>Actinomycetota</taxon>
        <taxon>Actinomycetes</taxon>
        <taxon>Micromonosporales</taxon>
        <taxon>Micromonosporaceae</taxon>
        <taxon>Micromonospora</taxon>
    </lineage>
</organism>
<name>A0A9X0LBZ2_9ACTN</name>
<evidence type="ECO:0000313" key="5">
    <source>
        <dbReference type="Proteomes" id="UP000053246"/>
    </source>
</evidence>
<evidence type="ECO:0000313" key="4">
    <source>
        <dbReference type="EMBL" id="KUJ44529.1"/>
    </source>
</evidence>
<dbReference type="OMA" id="RVIVCTT"/>
<dbReference type="InterPro" id="IPR011006">
    <property type="entry name" value="CheY-like_superfamily"/>
</dbReference>
<dbReference type="Proteomes" id="UP000053246">
    <property type="component" value="Unassembled WGS sequence"/>
</dbReference>
<dbReference type="InterPro" id="IPR016032">
    <property type="entry name" value="Sig_transdc_resp-reg_C-effctor"/>
</dbReference>
<dbReference type="SMART" id="SM00421">
    <property type="entry name" value="HTH_LUXR"/>
    <property type="match status" value="1"/>
</dbReference>
<accession>A0A9X0LBZ2</accession>
<reference evidence="4 5" key="1">
    <citation type="submission" date="2015-10" db="EMBL/GenBank/DDBJ databases">
        <authorList>
            <person name="Ju K.-S."/>
            <person name="Doroghazi J.R."/>
            <person name="Metcalf W.W."/>
        </authorList>
    </citation>
    <scope>NUCLEOTIDE SEQUENCE [LARGE SCALE GENOMIC DNA]</scope>
    <source>
        <strain evidence="4 5">NRRL B-24793</strain>
    </source>
</reference>
<dbReference type="RefSeq" id="WP_013733758.1">
    <property type="nucleotide sequence ID" value="NZ_LMWI01000002.1"/>
</dbReference>
<dbReference type="SUPFAM" id="SSF46894">
    <property type="entry name" value="C-terminal effector domain of the bipartite response regulators"/>
    <property type="match status" value="1"/>
</dbReference>
<dbReference type="PROSITE" id="PS50110">
    <property type="entry name" value="RESPONSE_REGULATORY"/>
    <property type="match status" value="1"/>
</dbReference>
<dbReference type="Pfam" id="PF00072">
    <property type="entry name" value="Response_reg"/>
    <property type="match status" value="1"/>
</dbReference>
<evidence type="ECO:0000259" key="3">
    <source>
        <dbReference type="PROSITE" id="PS50110"/>
    </source>
</evidence>